<dbReference type="PANTHER" id="PTHR37201:SF1">
    <property type="entry name" value="WD REPEAT PROTEIN"/>
    <property type="match status" value="1"/>
</dbReference>
<reference evidence="1 2" key="1">
    <citation type="submission" date="2019-12" db="EMBL/GenBank/DDBJ databases">
        <authorList>
            <person name="Scholz U."/>
            <person name="Mascher M."/>
            <person name="Fiebig A."/>
        </authorList>
    </citation>
    <scope>NUCLEOTIDE SEQUENCE</scope>
</reference>
<name>A0A7I8JR24_SPIIN</name>
<dbReference type="PANTHER" id="PTHR37201">
    <property type="entry name" value="WD REPEAT PROTEIN"/>
    <property type="match status" value="1"/>
</dbReference>
<keyword evidence="2" id="KW-1185">Reference proteome</keyword>
<protein>
    <submittedName>
        <fullName evidence="1">Uncharacterized protein</fullName>
    </submittedName>
</protein>
<dbReference type="Proteomes" id="UP001189122">
    <property type="component" value="Unassembled WGS sequence"/>
</dbReference>
<sequence>MSSSCLCISPVVNPRCGRTVTSGLWLSSGNKLLLLQKKAPRCGGVVVAVLPEGSKEKSRSAWDDEPFEFLPGGKIAYLDEQDIVSILEPPKELIPLDPATYNPAAYVCAANSFSPLYFTVKEVNEVMPTEQPCDLAYELGNGLLDPTNLPEGFPSPVRHRQPFNDQLVVYVRNVGPGVVVGQAWREGRELEQVPKKFCGEILMVKDYGRVTKAHDFR</sequence>
<evidence type="ECO:0000313" key="1">
    <source>
        <dbReference type="EMBL" id="CAA2633092.1"/>
    </source>
</evidence>
<gene>
    <name evidence="1" type="ORF">SI7747_16018632</name>
</gene>
<dbReference type="AlphaFoldDB" id="A0A7I8JR24"/>
<accession>A0A7I8JR24</accession>
<evidence type="ECO:0000313" key="2">
    <source>
        <dbReference type="Proteomes" id="UP001189122"/>
    </source>
</evidence>
<dbReference type="EMBL" id="LR743603">
    <property type="protein sequence ID" value="CAA2633092.1"/>
    <property type="molecule type" value="Genomic_DNA"/>
</dbReference>
<proteinExistence type="predicted"/>
<dbReference type="EMBL" id="CACRZD030000016">
    <property type="protein sequence ID" value="CAA6672221.1"/>
    <property type="molecule type" value="Genomic_DNA"/>
</dbReference>
<organism evidence="1">
    <name type="scientific">Spirodela intermedia</name>
    <name type="common">Intermediate duckweed</name>
    <dbReference type="NCBI Taxonomy" id="51605"/>
    <lineage>
        <taxon>Eukaryota</taxon>
        <taxon>Viridiplantae</taxon>
        <taxon>Streptophyta</taxon>
        <taxon>Embryophyta</taxon>
        <taxon>Tracheophyta</taxon>
        <taxon>Spermatophyta</taxon>
        <taxon>Magnoliopsida</taxon>
        <taxon>Liliopsida</taxon>
        <taxon>Araceae</taxon>
        <taxon>Lemnoideae</taxon>
        <taxon>Spirodela</taxon>
    </lineage>
</organism>